<sequence>MSNTWKIYILTLTSFLVGTSQFVISGILDQIAVSLDVSVASAGQLITVFALGNAIGTPILIAATAKSNQRKQLLLSLSIILISLLLTVLYNSFGLLILARIIMGMGTGVFVVTAYNLSSKLAKPGKEIGAMANIAMGYNASLVLGVPIGRVIASAYHWHIIFWMIGLLAIVATIVIFKFIPSVKGEEVIPLRKQLSLLKDSRIVIALSITLFTFLGYSVLNSYIAPFLGSVTDEKYISAILFIIGIASLAGSKLGGFTADHYGKDKTLLSSLILQSIALIGLFLVMNSTIFIVIMLAFWSVVFMMFGPTQNYNLISLAPQAASIMLSLNSSFVQIGFALGSGLGGIAVNLADIHSIIWVALLSTCVAAMTGLFSFKQQAKV</sequence>
<evidence type="ECO:0000256" key="2">
    <source>
        <dbReference type="ARBA" id="ARBA00022448"/>
    </source>
</evidence>
<dbReference type="Pfam" id="PF07690">
    <property type="entry name" value="MFS_1"/>
    <property type="match status" value="1"/>
</dbReference>
<evidence type="ECO:0000256" key="7">
    <source>
        <dbReference type="SAM" id="Phobius"/>
    </source>
</evidence>
<keyword evidence="10" id="KW-1185">Reference proteome</keyword>
<evidence type="ECO:0000313" key="9">
    <source>
        <dbReference type="EMBL" id="OYD06971.1"/>
    </source>
</evidence>
<dbReference type="PANTHER" id="PTHR43124:SF10">
    <property type="entry name" value="PURINE EFFLUX PUMP PBUE"/>
    <property type="match status" value="1"/>
</dbReference>
<name>A0A235B419_9BACL</name>
<dbReference type="Proteomes" id="UP000215459">
    <property type="component" value="Unassembled WGS sequence"/>
</dbReference>
<feature type="domain" description="Major facilitator superfamily (MFS) profile" evidence="8">
    <location>
        <begin position="6"/>
        <end position="380"/>
    </location>
</feature>
<feature type="transmembrane region" description="Helical" evidence="7">
    <location>
        <begin position="7"/>
        <end position="28"/>
    </location>
</feature>
<evidence type="ECO:0000256" key="5">
    <source>
        <dbReference type="ARBA" id="ARBA00022989"/>
    </source>
</evidence>
<dbReference type="RefSeq" id="WP_094265168.1">
    <property type="nucleotide sequence ID" value="NZ_NOWF01000008.1"/>
</dbReference>
<dbReference type="InterPro" id="IPR020846">
    <property type="entry name" value="MFS_dom"/>
</dbReference>
<organism evidence="9 10">
    <name type="scientific">Paludifilum halophilum</name>
    <dbReference type="NCBI Taxonomy" id="1642702"/>
    <lineage>
        <taxon>Bacteria</taxon>
        <taxon>Bacillati</taxon>
        <taxon>Bacillota</taxon>
        <taxon>Bacilli</taxon>
        <taxon>Bacillales</taxon>
        <taxon>Thermoactinomycetaceae</taxon>
        <taxon>Paludifilum</taxon>
    </lineage>
</organism>
<dbReference type="CDD" id="cd17324">
    <property type="entry name" value="MFS_NepI_like"/>
    <property type="match status" value="1"/>
</dbReference>
<dbReference type="SUPFAM" id="SSF103473">
    <property type="entry name" value="MFS general substrate transporter"/>
    <property type="match status" value="1"/>
</dbReference>
<keyword evidence="5 7" id="KW-1133">Transmembrane helix</keyword>
<keyword evidence="4 7" id="KW-0812">Transmembrane</keyword>
<dbReference type="InterPro" id="IPR036259">
    <property type="entry name" value="MFS_trans_sf"/>
</dbReference>
<keyword evidence="3" id="KW-1003">Cell membrane</keyword>
<dbReference type="InterPro" id="IPR011701">
    <property type="entry name" value="MFS"/>
</dbReference>
<evidence type="ECO:0000256" key="6">
    <source>
        <dbReference type="ARBA" id="ARBA00023136"/>
    </source>
</evidence>
<dbReference type="PROSITE" id="PS50850">
    <property type="entry name" value="MFS"/>
    <property type="match status" value="1"/>
</dbReference>
<feature type="transmembrane region" description="Helical" evidence="7">
    <location>
        <begin position="356"/>
        <end position="375"/>
    </location>
</feature>
<feature type="transmembrane region" description="Helical" evidence="7">
    <location>
        <begin position="160"/>
        <end position="180"/>
    </location>
</feature>
<evidence type="ECO:0000256" key="4">
    <source>
        <dbReference type="ARBA" id="ARBA00022692"/>
    </source>
</evidence>
<comment type="subcellular location">
    <subcellularLocation>
        <location evidence="1">Cell membrane</location>
        <topology evidence="1">Multi-pass membrane protein</topology>
    </subcellularLocation>
</comment>
<evidence type="ECO:0000256" key="3">
    <source>
        <dbReference type="ARBA" id="ARBA00022475"/>
    </source>
</evidence>
<dbReference type="OrthoDB" id="2727100at2"/>
<feature type="transmembrane region" description="Helical" evidence="7">
    <location>
        <begin position="130"/>
        <end position="148"/>
    </location>
</feature>
<feature type="transmembrane region" description="Helical" evidence="7">
    <location>
        <begin position="97"/>
        <end position="118"/>
    </location>
</feature>
<feature type="transmembrane region" description="Helical" evidence="7">
    <location>
        <begin position="236"/>
        <end position="255"/>
    </location>
</feature>
<comment type="caution">
    <text evidence="9">The sequence shown here is derived from an EMBL/GenBank/DDBJ whole genome shotgun (WGS) entry which is preliminary data.</text>
</comment>
<dbReference type="AlphaFoldDB" id="A0A235B419"/>
<reference evidence="9 10" key="1">
    <citation type="submission" date="2017-07" db="EMBL/GenBank/DDBJ databases">
        <title>The genome sequence of Paludifilum halophilum highlights mechanisms for microbial adaptation to high salt environemnts.</title>
        <authorList>
            <person name="Belbahri L."/>
        </authorList>
    </citation>
    <scope>NUCLEOTIDE SEQUENCE [LARGE SCALE GENOMIC DNA]</scope>
    <source>
        <strain evidence="9 10">DSM 102817</strain>
    </source>
</reference>
<evidence type="ECO:0000256" key="1">
    <source>
        <dbReference type="ARBA" id="ARBA00004651"/>
    </source>
</evidence>
<feature type="transmembrane region" description="Helical" evidence="7">
    <location>
        <begin position="40"/>
        <end position="61"/>
    </location>
</feature>
<accession>A0A235B419</accession>
<evidence type="ECO:0000313" key="10">
    <source>
        <dbReference type="Proteomes" id="UP000215459"/>
    </source>
</evidence>
<keyword evidence="6 7" id="KW-0472">Membrane</keyword>
<gene>
    <name evidence="9" type="ORF">CHM34_13630</name>
</gene>
<dbReference type="EMBL" id="NOWF01000008">
    <property type="protein sequence ID" value="OYD06971.1"/>
    <property type="molecule type" value="Genomic_DNA"/>
</dbReference>
<dbReference type="GO" id="GO:0022857">
    <property type="term" value="F:transmembrane transporter activity"/>
    <property type="evidence" value="ECO:0007669"/>
    <property type="project" value="InterPro"/>
</dbReference>
<protein>
    <submittedName>
        <fullName evidence="9">MFS transporter</fullName>
    </submittedName>
</protein>
<dbReference type="InterPro" id="IPR050189">
    <property type="entry name" value="MFS_Efflux_Transporters"/>
</dbReference>
<dbReference type="GO" id="GO:0005886">
    <property type="term" value="C:plasma membrane"/>
    <property type="evidence" value="ECO:0007669"/>
    <property type="project" value="UniProtKB-SubCell"/>
</dbReference>
<keyword evidence="2" id="KW-0813">Transport</keyword>
<dbReference type="Gene3D" id="1.20.1250.20">
    <property type="entry name" value="MFS general substrate transporter like domains"/>
    <property type="match status" value="1"/>
</dbReference>
<proteinExistence type="predicted"/>
<dbReference type="PANTHER" id="PTHR43124">
    <property type="entry name" value="PURINE EFFLUX PUMP PBUE"/>
    <property type="match status" value="1"/>
</dbReference>
<feature type="transmembrane region" description="Helical" evidence="7">
    <location>
        <begin position="201"/>
        <end position="224"/>
    </location>
</feature>
<feature type="transmembrane region" description="Helical" evidence="7">
    <location>
        <begin position="73"/>
        <end position="91"/>
    </location>
</feature>
<evidence type="ECO:0000259" key="8">
    <source>
        <dbReference type="PROSITE" id="PS50850"/>
    </source>
</evidence>